<keyword evidence="6" id="KW-1185">Reference proteome</keyword>
<evidence type="ECO:0000256" key="3">
    <source>
        <dbReference type="ARBA" id="ARBA00022989"/>
    </source>
</evidence>
<evidence type="ECO:0000313" key="5">
    <source>
        <dbReference type="EMBL" id="TFF25173.1"/>
    </source>
</evidence>
<dbReference type="Proteomes" id="UP000298179">
    <property type="component" value="Unassembled WGS sequence"/>
</dbReference>
<feature type="region of interest" description="Disordered" evidence="4">
    <location>
        <begin position="1"/>
        <end position="26"/>
    </location>
</feature>
<dbReference type="PANTHER" id="PTHR21461">
    <property type="entry name" value="GLYCOSYLTRANSFERASE FAMILY 92 PROTEIN"/>
    <property type="match status" value="1"/>
</dbReference>
<dbReference type="EMBL" id="SOZD01000002">
    <property type="protein sequence ID" value="TFF25173.1"/>
    <property type="molecule type" value="Genomic_DNA"/>
</dbReference>
<comment type="caution">
    <text evidence="5">The sequence shown here is derived from an EMBL/GenBank/DDBJ whole genome shotgun (WGS) entry which is preliminary data.</text>
</comment>
<keyword evidence="2" id="KW-0812">Transmembrane</keyword>
<comment type="subcellular location">
    <subcellularLocation>
        <location evidence="1">Membrane</location>
        <topology evidence="1">Single-pass membrane protein</topology>
    </subcellularLocation>
</comment>
<proteinExistence type="predicted"/>
<evidence type="ECO:0000256" key="1">
    <source>
        <dbReference type="ARBA" id="ARBA00004167"/>
    </source>
</evidence>
<dbReference type="SUPFAM" id="SSF53448">
    <property type="entry name" value="Nucleotide-diphospho-sugar transferases"/>
    <property type="match status" value="1"/>
</dbReference>
<evidence type="ECO:0000256" key="2">
    <source>
        <dbReference type="ARBA" id="ARBA00022692"/>
    </source>
</evidence>
<dbReference type="Pfam" id="PF13704">
    <property type="entry name" value="Glyco_tranf_2_4"/>
    <property type="match status" value="1"/>
</dbReference>
<organism evidence="5 6">
    <name type="scientific">Jiella endophytica</name>
    <dbReference type="NCBI Taxonomy" id="2558362"/>
    <lineage>
        <taxon>Bacteria</taxon>
        <taxon>Pseudomonadati</taxon>
        <taxon>Pseudomonadota</taxon>
        <taxon>Alphaproteobacteria</taxon>
        <taxon>Hyphomicrobiales</taxon>
        <taxon>Aurantimonadaceae</taxon>
        <taxon>Jiella</taxon>
    </lineage>
</organism>
<dbReference type="OrthoDB" id="3010234at2"/>
<reference evidence="5 6" key="1">
    <citation type="submission" date="2019-03" db="EMBL/GenBank/DDBJ databases">
        <title>Jiella endophytica sp. nov., a novel endophytic bacterium isolated from root of Ficus microcarpa Linn. f.</title>
        <authorList>
            <person name="Tuo L."/>
        </authorList>
    </citation>
    <scope>NUCLEOTIDE SEQUENCE [LARGE SCALE GENOMIC DNA]</scope>
    <source>
        <strain evidence="5 6">CBS5Q-3</strain>
    </source>
</reference>
<dbReference type="GO" id="GO:0016757">
    <property type="term" value="F:glycosyltransferase activity"/>
    <property type="evidence" value="ECO:0007669"/>
    <property type="project" value="TreeGrafter"/>
</dbReference>
<keyword evidence="3" id="KW-0472">Membrane</keyword>
<dbReference type="InterPro" id="IPR029044">
    <property type="entry name" value="Nucleotide-diphossugar_trans"/>
</dbReference>
<accession>A0A4Y8RND7</accession>
<dbReference type="PANTHER" id="PTHR21461:SF69">
    <property type="entry name" value="GLYCOSYLTRANSFERASE FAMILY 92 PROTEIN"/>
    <property type="match status" value="1"/>
</dbReference>
<dbReference type="RefSeq" id="WP_134761343.1">
    <property type="nucleotide sequence ID" value="NZ_SOZD01000002.1"/>
</dbReference>
<dbReference type="GO" id="GO:0005737">
    <property type="term" value="C:cytoplasm"/>
    <property type="evidence" value="ECO:0007669"/>
    <property type="project" value="TreeGrafter"/>
</dbReference>
<dbReference type="AlphaFoldDB" id="A0A4Y8RND7"/>
<name>A0A4Y8RND7_9HYPH</name>
<gene>
    <name evidence="5" type="ORF">E3C22_07270</name>
</gene>
<protein>
    <recommendedName>
        <fullName evidence="7">Glycosyltransferase family 2 protein</fullName>
    </recommendedName>
</protein>
<dbReference type="Gene3D" id="3.90.550.10">
    <property type="entry name" value="Spore Coat Polysaccharide Biosynthesis Protein SpsA, Chain A"/>
    <property type="match status" value="1"/>
</dbReference>
<evidence type="ECO:0000313" key="6">
    <source>
        <dbReference type="Proteomes" id="UP000298179"/>
    </source>
</evidence>
<keyword evidence="3" id="KW-1133">Transmembrane helix</keyword>
<evidence type="ECO:0008006" key="7">
    <source>
        <dbReference type="Google" id="ProtNLM"/>
    </source>
</evidence>
<evidence type="ECO:0000256" key="4">
    <source>
        <dbReference type="SAM" id="MobiDB-lite"/>
    </source>
</evidence>
<dbReference type="GO" id="GO:0016020">
    <property type="term" value="C:membrane"/>
    <property type="evidence" value="ECO:0007669"/>
    <property type="project" value="UniProtKB-SubCell"/>
</dbReference>
<sequence length="354" mass="40380">MSSTAQFPVPSSSDPAPQLSGTGAQLDSVGSLTQEASTDAVRIPMKTLLVASIKDEGPWLVEWIAYHRAIGFSDILICQNDSTDGTDALLSRLSDIGEITYIDNSGCNGRPQLSAYRKAYESDLYRSADWCLCIDSDEYFVPHEREGVDDFLQTYTEMDAIAVNWLNFGSAGNDVWQPGLLMDRFTRCAAPDCRTNFHFKSFHRIGAGFSGFGPHRPWGDPRDRYVYADGTIVPYHVQEAGLPDYINHSRAQINHYSVRSREEFHRKQARGDGFVETRVYNPKKFQILNKNDSRNLSIKRFHKRTLDQLFRLMSDRDLPWLHYKSCMHHFKSYAASLLILMTNVFVEFPVYDFV</sequence>